<evidence type="ECO:0000313" key="3">
    <source>
        <dbReference type="Proteomes" id="UP000326912"/>
    </source>
</evidence>
<keyword evidence="3" id="KW-1185">Reference proteome</keyword>
<evidence type="ECO:0000313" key="2">
    <source>
        <dbReference type="EMBL" id="GER89505.1"/>
    </source>
</evidence>
<sequence length="59" mass="5924">MGLRVGAPQLLTGDNGVVGLSAIGTWLGIVLAMVLATIFAVISLIRGLSARSVLCSATV</sequence>
<organism evidence="2 3">
    <name type="scientific">Dictyobacter vulcani</name>
    <dbReference type="NCBI Taxonomy" id="2607529"/>
    <lineage>
        <taxon>Bacteria</taxon>
        <taxon>Bacillati</taxon>
        <taxon>Chloroflexota</taxon>
        <taxon>Ktedonobacteria</taxon>
        <taxon>Ktedonobacterales</taxon>
        <taxon>Dictyobacteraceae</taxon>
        <taxon>Dictyobacter</taxon>
    </lineage>
</organism>
<accession>A0A5J4KNT1</accession>
<dbReference type="AlphaFoldDB" id="A0A5J4KNT1"/>
<dbReference type="EMBL" id="BKZW01000001">
    <property type="protein sequence ID" value="GER89505.1"/>
    <property type="molecule type" value="Genomic_DNA"/>
</dbReference>
<proteinExistence type="predicted"/>
<protein>
    <submittedName>
        <fullName evidence="2">Uncharacterized protein</fullName>
    </submittedName>
</protein>
<reference evidence="2 3" key="1">
    <citation type="submission" date="2019-10" db="EMBL/GenBank/DDBJ databases">
        <title>Dictyobacter vulcani sp. nov., within the class Ktedonobacteria, isolated from soil of volcanic Mt. Zao.</title>
        <authorList>
            <person name="Zheng Y."/>
            <person name="Wang C.M."/>
            <person name="Sakai Y."/>
            <person name="Abe K."/>
            <person name="Yokota A."/>
            <person name="Yabe S."/>
        </authorList>
    </citation>
    <scope>NUCLEOTIDE SEQUENCE [LARGE SCALE GENOMIC DNA]</scope>
    <source>
        <strain evidence="2 3">W12</strain>
    </source>
</reference>
<evidence type="ECO:0000256" key="1">
    <source>
        <dbReference type="SAM" id="Phobius"/>
    </source>
</evidence>
<feature type="transmembrane region" description="Helical" evidence="1">
    <location>
        <begin position="20"/>
        <end position="42"/>
    </location>
</feature>
<keyword evidence="1" id="KW-1133">Transmembrane helix</keyword>
<keyword evidence="1" id="KW-0472">Membrane</keyword>
<comment type="caution">
    <text evidence="2">The sequence shown here is derived from an EMBL/GenBank/DDBJ whole genome shotgun (WGS) entry which is preliminary data.</text>
</comment>
<gene>
    <name evidence="2" type="ORF">KDW_36670</name>
</gene>
<keyword evidence="1" id="KW-0812">Transmembrane</keyword>
<name>A0A5J4KNT1_9CHLR</name>
<dbReference type="Proteomes" id="UP000326912">
    <property type="component" value="Unassembled WGS sequence"/>
</dbReference>